<dbReference type="PANTHER" id="PTHR43684:SF1">
    <property type="entry name" value="ENOYL-COA DELTA ISOMERASE 2"/>
    <property type="match status" value="1"/>
</dbReference>
<accession>I8HW97</accession>
<proteinExistence type="predicted"/>
<evidence type="ECO:0000256" key="1">
    <source>
        <dbReference type="ARBA" id="ARBA00004275"/>
    </source>
</evidence>
<dbReference type="PATRIC" id="fig|1172194.4.peg.3900"/>
<reference evidence="4 5" key="1">
    <citation type="journal article" date="2012" name="J. Bacteriol.">
        <title>Genome Sequence of n-Alkane-Degrading Hydrocarboniphaga effusa Strain AP103T (ATCC BAA-332T).</title>
        <authorList>
            <person name="Chang H.K."/>
            <person name="Zylstra G.J."/>
            <person name="Chae J.C."/>
        </authorList>
    </citation>
    <scope>NUCLEOTIDE SEQUENCE [LARGE SCALE GENOMIC DNA]</scope>
    <source>
        <strain evidence="4 5">AP103</strain>
    </source>
</reference>
<dbReference type="Gene3D" id="3.90.226.10">
    <property type="entry name" value="2-enoyl-CoA Hydratase, Chain A, domain 1"/>
    <property type="match status" value="1"/>
</dbReference>
<organism evidence="4 5">
    <name type="scientific">Hydrocarboniphaga effusa AP103</name>
    <dbReference type="NCBI Taxonomy" id="1172194"/>
    <lineage>
        <taxon>Bacteria</taxon>
        <taxon>Pseudomonadati</taxon>
        <taxon>Pseudomonadota</taxon>
        <taxon>Gammaproteobacteria</taxon>
        <taxon>Nevskiales</taxon>
        <taxon>Nevskiaceae</taxon>
        <taxon>Hydrocarboniphaga</taxon>
    </lineage>
</organism>
<dbReference type="PANTHER" id="PTHR43684">
    <property type="match status" value="1"/>
</dbReference>
<dbReference type="InterPro" id="IPR001753">
    <property type="entry name" value="Enoyl-CoA_hydra/iso"/>
</dbReference>
<keyword evidence="5" id="KW-1185">Reference proteome</keyword>
<keyword evidence="3" id="KW-0413">Isomerase</keyword>
<protein>
    <recommendedName>
        <fullName evidence="6">Enoyl-CoA hydratase</fullName>
    </recommendedName>
</protein>
<dbReference type="Pfam" id="PF00378">
    <property type="entry name" value="ECH_1"/>
    <property type="match status" value="1"/>
</dbReference>
<dbReference type="SUPFAM" id="SSF52096">
    <property type="entry name" value="ClpP/crotonase"/>
    <property type="match status" value="1"/>
</dbReference>
<keyword evidence="2" id="KW-0576">Peroxisome</keyword>
<comment type="caution">
    <text evidence="4">The sequence shown here is derived from an EMBL/GenBank/DDBJ whole genome shotgun (WGS) entry which is preliminary data.</text>
</comment>
<gene>
    <name evidence="4" type="ORF">WQQ_40160</name>
</gene>
<evidence type="ECO:0008006" key="6">
    <source>
        <dbReference type="Google" id="ProtNLM"/>
    </source>
</evidence>
<name>I8HW97_9GAMM</name>
<dbReference type="InterPro" id="IPR051053">
    <property type="entry name" value="ECH/Chromodomain_protein"/>
</dbReference>
<dbReference type="AlphaFoldDB" id="I8HW97"/>
<dbReference type="InterPro" id="IPR029045">
    <property type="entry name" value="ClpP/crotonase-like_dom_sf"/>
</dbReference>
<dbReference type="OrthoDB" id="9797151at2"/>
<dbReference type="GO" id="GO:0004165">
    <property type="term" value="F:delta(3)-delta(2)-enoyl-CoA isomerase activity"/>
    <property type="evidence" value="ECO:0007669"/>
    <property type="project" value="UniProtKB-ARBA"/>
</dbReference>
<comment type="subcellular location">
    <subcellularLocation>
        <location evidence="1">Peroxisome</location>
    </subcellularLocation>
</comment>
<dbReference type="CDD" id="cd06558">
    <property type="entry name" value="crotonase-like"/>
    <property type="match status" value="1"/>
</dbReference>
<dbReference type="STRING" id="1172194.WQQ_40160"/>
<dbReference type="RefSeq" id="WP_007186951.1">
    <property type="nucleotide sequence ID" value="NZ_AKGD01000004.1"/>
</dbReference>
<dbReference type="EMBL" id="AKGD01000004">
    <property type="protein sequence ID" value="EIT67581.1"/>
    <property type="molecule type" value="Genomic_DNA"/>
</dbReference>
<evidence type="ECO:0000313" key="4">
    <source>
        <dbReference type="EMBL" id="EIT67581.1"/>
    </source>
</evidence>
<dbReference type="Proteomes" id="UP000003704">
    <property type="component" value="Unassembled WGS sequence"/>
</dbReference>
<evidence type="ECO:0000313" key="5">
    <source>
        <dbReference type="Proteomes" id="UP000003704"/>
    </source>
</evidence>
<evidence type="ECO:0000256" key="3">
    <source>
        <dbReference type="ARBA" id="ARBA00023235"/>
    </source>
</evidence>
<sequence>MSEALIQTSITDGVMTLRLNRADKKNSLTATMYTALAEAFDQATADSSVRVVLITGSGDSFCAGNDLVDFLQNTPSDAEQAPVMVFMRTMSSFKKPIVAAVNGIAVGVGVTMLLHCDLVYAADNARFQLPFASIGICPEFGSTLLLPMMIGPARASELCLLGEMFNAQTAKDAGIVNGVAPAAELEALARAQAEKLSRQPPNALRTTKALLKRWTQDRMPEVIRSEAAEFMPMLKMPEALEAMGAFMQKRKPDFSKFS</sequence>
<evidence type="ECO:0000256" key="2">
    <source>
        <dbReference type="ARBA" id="ARBA00023140"/>
    </source>
</evidence>